<dbReference type="Gene3D" id="3.60.15.10">
    <property type="entry name" value="Ribonuclease Z/Hydroxyacylglutathione hydrolase-like"/>
    <property type="match status" value="1"/>
</dbReference>
<dbReference type="InterPro" id="IPR001279">
    <property type="entry name" value="Metallo-B-lactamas"/>
</dbReference>
<dbReference type="OrthoDB" id="9769598at2"/>
<gene>
    <name evidence="3" type="ORF">F8C82_06000</name>
</gene>
<comment type="caution">
    <text evidence="3">The sequence shown here is derived from an EMBL/GenBank/DDBJ whole genome shotgun (WGS) entry which is preliminary data.</text>
</comment>
<dbReference type="GO" id="GO:0016787">
    <property type="term" value="F:hydrolase activity"/>
    <property type="evidence" value="ECO:0007669"/>
    <property type="project" value="UniProtKB-KW"/>
</dbReference>
<proteinExistence type="inferred from homology"/>
<name>A0A6L3ZJ51_9FLAO</name>
<dbReference type="GO" id="GO:0017001">
    <property type="term" value="P:antibiotic catabolic process"/>
    <property type="evidence" value="ECO:0007669"/>
    <property type="project" value="UniProtKB-ARBA"/>
</dbReference>
<evidence type="ECO:0000259" key="2">
    <source>
        <dbReference type="SMART" id="SM00849"/>
    </source>
</evidence>
<dbReference type="RefSeq" id="WP_151692642.1">
    <property type="nucleotide sequence ID" value="NZ_BMGX01000002.1"/>
</dbReference>
<dbReference type="SMART" id="SM00849">
    <property type="entry name" value="Lactamase_B"/>
    <property type="match status" value="1"/>
</dbReference>
<dbReference type="PANTHER" id="PTHR42951">
    <property type="entry name" value="METALLO-BETA-LACTAMASE DOMAIN-CONTAINING"/>
    <property type="match status" value="1"/>
</dbReference>
<dbReference type="InterPro" id="IPR036866">
    <property type="entry name" value="RibonucZ/Hydroxyglut_hydro"/>
</dbReference>
<dbReference type="EMBL" id="WBVQ01000001">
    <property type="protein sequence ID" value="KAB2817954.1"/>
    <property type="molecule type" value="Genomic_DNA"/>
</dbReference>
<feature type="domain" description="Metallo-beta-lactamase" evidence="2">
    <location>
        <begin position="50"/>
        <end position="221"/>
    </location>
</feature>
<dbReference type="PANTHER" id="PTHR42951:SF4">
    <property type="entry name" value="ACYL-COENZYME A THIOESTERASE MBLAC2"/>
    <property type="match status" value="1"/>
</dbReference>
<protein>
    <submittedName>
        <fullName evidence="3">MBL fold metallo-hydrolase</fullName>
    </submittedName>
</protein>
<accession>A0A6L3ZJ51</accession>
<evidence type="ECO:0000256" key="1">
    <source>
        <dbReference type="ARBA" id="ARBA00005250"/>
    </source>
</evidence>
<keyword evidence="4" id="KW-1185">Reference proteome</keyword>
<dbReference type="InterPro" id="IPR050855">
    <property type="entry name" value="NDM-1-like"/>
</dbReference>
<keyword evidence="3" id="KW-0378">Hydrolase</keyword>
<dbReference type="Proteomes" id="UP000484164">
    <property type="component" value="Unassembled WGS sequence"/>
</dbReference>
<dbReference type="AlphaFoldDB" id="A0A6L3ZJ51"/>
<sequence>MKRFVLAIALTLPFIGFSQDNGVPEMTYVGLDQRTTLVTAWAYYEGHLIPANYLIVEGDSSSILMDTPWNDEQTEEIIAWSKKHLDVPISIAVITHAHVDRMGGIATLHKNGIRTYIHEDAQTMNAKEDGYEPAQNVFSSYPYRFDLGGVEINVIDPGTGHAPGNLILTIGRHGTYGGCFIKSYVSKDIGNLSHADLPSWKRALEESQVYFERKAWVIPGHGKVGPGCYERTVQLVDEAISMSEE</sequence>
<dbReference type="SUPFAM" id="SSF56281">
    <property type="entry name" value="Metallo-hydrolase/oxidoreductase"/>
    <property type="match status" value="1"/>
</dbReference>
<evidence type="ECO:0000313" key="3">
    <source>
        <dbReference type="EMBL" id="KAB2817954.1"/>
    </source>
</evidence>
<organism evidence="3 4">
    <name type="scientific">Phaeocystidibacter marisrubri</name>
    <dbReference type="NCBI Taxonomy" id="1577780"/>
    <lineage>
        <taxon>Bacteria</taxon>
        <taxon>Pseudomonadati</taxon>
        <taxon>Bacteroidota</taxon>
        <taxon>Flavobacteriia</taxon>
        <taxon>Flavobacteriales</taxon>
        <taxon>Phaeocystidibacteraceae</taxon>
        <taxon>Phaeocystidibacter</taxon>
    </lineage>
</organism>
<dbReference type="Pfam" id="PF00753">
    <property type="entry name" value="Lactamase_B"/>
    <property type="match status" value="1"/>
</dbReference>
<evidence type="ECO:0000313" key="4">
    <source>
        <dbReference type="Proteomes" id="UP000484164"/>
    </source>
</evidence>
<reference evidence="3 4" key="1">
    <citation type="submission" date="2019-10" db="EMBL/GenBank/DDBJ databases">
        <title>Genome sequence of Phaeocystidibacter marisrubri JCM30614 (type strain).</title>
        <authorList>
            <person name="Bowman J.P."/>
        </authorList>
    </citation>
    <scope>NUCLEOTIDE SEQUENCE [LARGE SCALE GENOMIC DNA]</scope>
    <source>
        <strain evidence="3 4">JCM 30614</strain>
    </source>
</reference>
<comment type="similarity">
    <text evidence="1">Belongs to the metallo-beta-lactamase superfamily. Class-B beta-lactamase family.</text>
</comment>